<gene>
    <name evidence="1" type="ORF">GSLYS_00019635001</name>
</gene>
<accession>A0AAV2IHU9</accession>
<dbReference type="EMBL" id="CAXITT010000791">
    <property type="protein sequence ID" value="CAL1546258.1"/>
    <property type="molecule type" value="Genomic_DNA"/>
</dbReference>
<dbReference type="SUPFAM" id="SSF57850">
    <property type="entry name" value="RING/U-box"/>
    <property type="match status" value="1"/>
</dbReference>
<evidence type="ECO:0000313" key="1">
    <source>
        <dbReference type="EMBL" id="CAL1546258.1"/>
    </source>
</evidence>
<evidence type="ECO:0008006" key="3">
    <source>
        <dbReference type="Google" id="ProtNLM"/>
    </source>
</evidence>
<name>A0AAV2IHU9_LYMST</name>
<evidence type="ECO:0000313" key="2">
    <source>
        <dbReference type="Proteomes" id="UP001497497"/>
    </source>
</evidence>
<keyword evidence="2" id="KW-1185">Reference proteome</keyword>
<protein>
    <recommendedName>
        <fullName evidence="3">RBR-type E3 ubiquitin transferase</fullName>
    </recommendedName>
</protein>
<organism evidence="1 2">
    <name type="scientific">Lymnaea stagnalis</name>
    <name type="common">Great pond snail</name>
    <name type="synonym">Helix stagnalis</name>
    <dbReference type="NCBI Taxonomy" id="6523"/>
    <lineage>
        <taxon>Eukaryota</taxon>
        <taxon>Metazoa</taxon>
        <taxon>Spiralia</taxon>
        <taxon>Lophotrochozoa</taxon>
        <taxon>Mollusca</taxon>
        <taxon>Gastropoda</taxon>
        <taxon>Heterobranchia</taxon>
        <taxon>Euthyneura</taxon>
        <taxon>Panpulmonata</taxon>
        <taxon>Hygrophila</taxon>
        <taxon>Lymnaeoidea</taxon>
        <taxon>Lymnaeidae</taxon>
        <taxon>Lymnaea</taxon>
    </lineage>
</organism>
<dbReference type="Proteomes" id="UP001497497">
    <property type="component" value="Unassembled WGS sequence"/>
</dbReference>
<comment type="caution">
    <text evidence="1">The sequence shown here is derived from an EMBL/GenBank/DDBJ whole genome shotgun (WGS) entry which is preliminary data.</text>
</comment>
<sequence length="87" mass="9801">MPGLETAVVPTLPPDVKLQIQAQLEVNLDCGKKRCHCPMCKQVSLKGRDNNNHIRCWNCKSDFCFLCRQRITSSVTSHYSGPCVQHS</sequence>
<reference evidence="1 2" key="1">
    <citation type="submission" date="2024-04" db="EMBL/GenBank/DDBJ databases">
        <authorList>
            <consortium name="Genoscope - CEA"/>
            <person name="William W."/>
        </authorList>
    </citation>
    <scope>NUCLEOTIDE SEQUENCE [LARGE SCALE GENOMIC DNA]</scope>
</reference>
<dbReference type="AlphaFoldDB" id="A0AAV2IHU9"/>
<proteinExistence type="predicted"/>